<organism evidence="6 7">
    <name type="scientific">Candidatus Woykebacteria bacterium RBG_13_40_7b</name>
    <dbReference type="NCBI Taxonomy" id="1802594"/>
    <lineage>
        <taxon>Bacteria</taxon>
        <taxon>Candidatus Woykeibacteriota</taxon>
    </lineage>
</organism>
<evidence type="ECO:0000313" key="6">
    <source>
        <dbReference type="EMBL" id="OGY23753.1"/>
    </source>
</evidence>
<feature type="transmembrane region" description="Helical" evidence="5">
    <location>
        <begin position="73"/>
        <end position="93"/>
    </location>
</feature>
<dbReference type="Proteomes" id="UP000177103">
    <property type="component" value="Unassembled WGS sequence"/>
</dbReference>
<comment type="caution">
    <text evidence="6">The sequence shown here is derived from an EMBL/GenBank/DDBJ whole genome shotgun (WGS) entry which is preliminary data.</text>
</comment>
<dbReference type="PANTHER" id="PTHR43701:SF5">
    <property type="entry name" value="MEMBRANE TRANSPORTER PROTEIN-RELATED"/>
    <property type="match status" value="1"/>
</dbReference>
<feature type="transmembrane region" description="Helical" evidence="5">
    <location>
        <begin position="199"/>
        <end position="221"/>
    </location>
</feature>
<sequence>MEPLFLVISFLSGIFGGFYAANVGGGALVGFPIMVLIGLPTANAIATQRFAAVILEFVSAIKFYKEGKLNLRFGLILGIIAAVGAVIGTNIVLHVDERYLNIIIGILLLVVFIVLFNKDRVGIKEKNISNKNLIQIALFTFLLSIYGGFFGAGFGTLIMFLLVFAGFTFIKGAAISRVVGFFMSVASAIVFAHSGLINYAYGLSLGLGFALGGWVGIGVALKKGDNYVRTLLGVIILISVLKLVSGFFNIKLL</sequence>
<feature type="transmembrane region" description="Helical" evidence="5">
    <location>
        <begin position="173"/>
        <end position="192"/>
    </location>
</feature>
<feature type="transmembrane region" description="Helical" evidence="5">
    <location>
        <begin position="227"/>
        <end position="250"/>
    </location>
</feature>
<evidence type="ECO:0000313" key="7">
    <source>
        <dbReference type="Proteomes" id="UP000177103"/>
    </source>
</evidence>
<evidence type="ECO:0000256" key="5">
    <source>
        <dbReference type="RuleBase" id="RU363041"/>
    </source>
</evidence>
<gene>
    <name evidence="6" type="ORF">A2Y57_04470</name>
</gene>
<dbReference type="PANTHER" id="PTHR43701">
    <property type="entry name" value="MEMBRANE TRANSPORTER PROTEIN MJ0441-RELATED"/>
    <property type="match status" value="1"/>
</dbReference>
<keyword evidence="5" id="KW-1003">Cell membrane</keyword>
<keyword evidence="3 5" id="KW-1133">Transmembrane helix</keyword>
<protein>
    <recommendedName>
        <fullName evidence="5">Probable membrane transporter protein</fullName>
    </recommendedName>
</protein>
<keyword evidence="2 5" id="KW-0812">Transmembrane</keyword>
<dbReference type="GO" id="GO:0005886">
    <property type="term" value="C:plasma membrane"/>
    <property type="evidence" value="ECO:0007669"/>
    <property type="project" value="UniProtKB-SubCell"/>
</dbReference>
<feature type="transmembrane region" description="Helical" evidence="5">
    <location>
        <begin position="99"/>
        <end position="116"/>
    </location>
</feature>
<comment type="subcellular location">
    <subcellularLocation>
        <location evidence="5">Cell membrane</location>
        <topology evidence="5">Multi-pass membrane protein</topology>
    </subcellularLocation>
    <subcellularLocation>
        <location evidence="1">Membrane</location>
        <topology evidence="1">Multi-pass membrane protein</topology>
    </subcellularLocation>
</comment>
<evidence type="ECO:0000256" key="2">
    <source>
        <dbReference type="ARBA" id="ARBA00022692"/>
    </source>
</evidence>
<dbReference type="Pfam" id="PF01925">
    <property type="entry name" value="TauE"/>
    <property type="match status" value="1"/>
</dbReference>
<accession>A0A1G1W7T9</accession>
<dbReference type="InterPro" id="IPR002781">
    <property type="entry name" value="TM_pro_TauE-like"/>
</dbReference>
<evidence type="ECO:0000256" key="3">
    <source>
        <dbReference type="ARBA" id="ARBA00022989"/>
    </source>
</evidence>
<keyword evidence="4 5" id="KW-0472">Membrane</keyword>
<evidence type="ECO:0000256" key="4">
    <source>
        <dbReference type="ARBA" id="ARBA00023136"/>
    </source>
</evidence>
<reference evidence="6 7" key="1">
    <citation type="journal article" date="2016" name="Nat. Commun.">
        <title>Thousands of microbial genomes shed light on interconnected biogeochemical processes in an aquifer system.</title>
        <authorList>
            <person name="Anantharaman K."/>
            <person name="Brown C.T."/>
            <person name="Hug L.A."/>
            <person name="Sharon I."/>
            <person name="Castelle C.J."/>
            <person name="Probst A.J."/>
            <person name="Thomas B.C."/>
            <person name="Singh A."/>
            <person name="Wilkins M.J."/>
            <person name="Karaoz U."/>
            <person name="Brodie E.L."/>
            <person name="Williams K.H."/>
            <person name="Hubbard S.S."/>
            <person name="Banfield J.F."/>
        </authorList>
    </citation>
    <scope>NUCLEOTIDE SEQUENCE [LARGE SCALE GENOMIC DNA]</scope>
</reference>
<evidence type="ECO:0000256" key="1">
    <source>
        <dbReference type="ARBA" id="ARBA00004141"/>
    </source>
</evidence>
<comment type="similarity">
    <text evidence="5">Belongs to the 4-toluene sulfonate uptake permease (TSUP) (TC 2.A.102) family.</text>
</comment>
<feature type="transmembrane region" description="Helical" evidence="5">
    <location>
        <begin position="136"/>
        <end position="167"/>
    </location>
</feature>
<feature type="transmembrane region" description="Helical" evidence="5">
    <location>
        <begin position="30"/>
        <end position="52"/>
    </location>
</feature>
<name>A0A1G1W7T9_9BACT</name>
<dbReference type="EMBL" id="MHCQ01000039">
    <property type="protein sequence ID" value="OGY23753.1"/>
    <property type="molecule type" value="Genomic_DNA"/>
</dbReference>
<dbReference type="AlphaFoldDB" id="A0A1G1W7T9"/>
<proteinExistence type="inferred from homology"/>
<dbReference type="InterPro" id="IPR051598">
    <property type="entry name" value="TSUP/Inactive_protease-like"/>
</dbReference>